<dbReference type="GO" id="GO:0061631">
    <property type="term" value="F:ubiquitin conjugating enzyme activity"/>
    <property type="evidence" value="ECO:0007669"/>
    <property type="project" value="TreeGrafter"/>
</dbReference>
<feature type="region of interest" description="Disordered" evidence="3">
    <location>
        <begin position="736"/>
        <end position="789"/>
    </location>
</feature>
<dbReference type="PANTHER" id="PTHR46116">
    <property type="entry name" value="(E3-INDEPENDENT) E2 UBIQUITIN-CONJUGATING ENZYME"/>
    <property type="match status" value="1"/>
</dbReference>
<accession>A0AAN7SYG2</accession>
<feature type="compositionally biased region" description="Acidic residues" evidence="3">
    <location>
        <begin position="745"/>
        <end position="758"/>
    </location>
</feature>
<feature type="region of interest" description="Disordered" evidence="3">
    <location>
        <begin position="705"/>
        <end position="724"/>
    </location>
</feature>
<dbReference type="InterPro" id="IPR016135">
    <property type="entry name" value="UBQ-conjugating_enzyme/RWD"/>
</dbReference>
<feature type="region of interest" description="Disordered" evidence="3">
    <location>
        <begin position="1062"/>
        <end position="1090"/>
    </location>
</feature>
<evidence type="ECO:0000313" key="6">
    <source>
        <dbReference type="Proteomes" id="UP001309876"/>
    </source>
</evidence>
<dbReference type="Proteomes" id="UP001309876">
    <property type="component" value="Unassembled WGS sequence"/>
</dbReference>
<feature type="region of interest" description="Disordered" evidence="3">
    <location>
        <begin position="360"/>
        <end position="379"/>
    </location>
</feature>
<name>A0AAN7SYG2_9EURO</name>
<reference evidence="5 6" key="1">
    <citation type="submission" date="2023-08" db="EMBL/GenBank/DDBJ databases">
        <title>Black Yeasts Isolated from many extreme environments.</title>
        <authorList>
            <person name="Coleine C."/>
            <person name="Stajich J.E."/>
            <person name="Selbmann L."/>
        </authorList>
    </citation>
    <scope>NUCLEOTIDE SEQUENCE [LARGE SCALE GENOMIC DNA]</scope>
    <source>
        <strain evidence="5 6">CCFEE 5910</strain>
    </source>
</reference>
<dbReference type="PANTHER" id="PTHR46116:SF15">
    <property type="entry name" value="(E3-INDEPENDENT) E2 UBIQUITIN-CONJUGATING ENZYME"/>
    <property type="match status" value="1"/>
</dbReference>
<dbReference type="PROSITE" id="PS50127">
    <property type="entry name" value="UBC_2"/>
    <property type="match status" value="1"/>
</dbReference>
<keyword evidence="6" id="KW-1185">Reference proteome</keyword>
<organism evidence="5 6">
    <name type="scientific">Lithohypha guttulata</name>
    <dbReference type="NCBI Taxonomy" id="1690604"/>
    <lineage>
        <taxon>Eukaryota</taxon>
        <taxon>Fungi</taxon>
        <taxon>Dikarya</taxon>
        <taxon>Ascomycota</taxon>
        <taxon>Pezizomycotina</taxon>
        <taxon>Eurotiomycetes</taxon>
        <taxon>Chaetothyriomycetidae</taxon>
        <taxon>Chaetothyriales</taxon>
        <taxon>Trichomeriaceae</taxon>
        <taxon>Lithohypha</taxon>
    </lineage>
</organism>
<dbReference type="SUPFAM" id="SSF54495">
    <property type="entry name" value="UBC-like"/>
    <property type="match status" value="1"/>
</dbReference>
<dbReference type="EMBL" id="JAVRRJ010000005">
    <property type="protein sequence ID" value="KAK5084532.1"/>
    <property type="molecule type" value="Genomic_DNA"/>
</dbReference>
<dbReference type="SMART" id="SM00212">
    <property type="entry name" value="UBCc"/>
    <property type="match status" value="1"/>
</dbReference>
<protein>
    <recommendedName>
        <fullName evidence="4">UBC core domain-containing protein</fullName>
    </recommendedName>
</protein>
<keyword evidence="1" id="KW-0808">Transferase</keyword>
<evidence type="ECO:0000259" key="4">
    <source>
        <dbReference type="PROSITE" id="PS50127"/>
    </source>
</evidence>
<dbReference type="InterPro" id="IPR000608">
    <property type="entry name" value="UBC"/>
</dbReference>
<evidence type="ECO:0000256" key="3">
    <source>
        <dbReference type="SAM" id="MobiDB-lite"/>
    </source>
</evidence>
<feature type="compositionally biased region" description="Polar residues" evidence="3">
    <location>
        <begin position="759"/>
        <end position="770"/>
    </location>
</feature>
<gene>
    <name evidence="5" type="ORF">LTR05_005610</name>
</gene>
<evidence type="ECO:0000313" key="5">
    <source>
        <dbReference type="EMBL" id="KAK5084532.1"/>
    </source>
</evidence>
<dbReference type="AlphaFoldDB" id="A0AAN7SYG2"/>
<dbReference type="Gene3D" id="3.10.110.10">
    <property type="entry name" value="Ubiquitin Conjugating Enzyme"/>
    <property type="match status" value="1"/>
</dbReference>
<evidence type="ECO:0000256" key="1">
    <source>
        <dbReference type="ARBA" id="ARBA00022679"/>
    </source>
</evidence>
<dbReference type="CDD" id="cd23837">
    <property type="entry name" value="UBCc_UBE2O"/>
    <property type="match status" value="1"/>
</dbReference>
<evidence type="ECO:0000256" key="2">
    <source>
        <dbReference type="ARBA" id="ARBA00022786"/>
    </source>
</evidence>
<feature type="compositionally biased region" description="Basic and acidic residues" evidence="3">
    <location>
        <begin position="360"/>
        <end position="371"/>
    </location>
</feature>
<feature type="domain" description="UBC core" evidence="4">
    <location>
        <begin position="844"/>
        <end position="1008"/>
    </location>
</feature>
<dbReference type="Pfam" id="PF00179">
    <property type="entry name" value="UQ_con"/>
    <property type="match status" value="1"/>
</dbReference>
<keyword evidence="2" id="KW-0833">Ubl conjugation pathway</keyword>
<proteinExistence type="predicted"/>
<comment type="caution">
    <text evidence="5">The sequence shown here is derived from an EMBL/GenBank/DDBJ whole genome shotgun (WGS) entry which is preliminary data.</text>
</comment>
<sequence length="1143" mass="127769">MPNFQVHDTVVLIDQTSFVGSVEKTSQFDPGPLDECLIIAHTKVPSSVIHTFVSTGSPPQGYVFVRFASQEKGSSLVAESDLILIDRILDLGDVVKLSTSQLTGTVVNVESSYVLDPIWLPKLTGNDFAARPANQISSRRHVCDTLCNKLDVRLSHPSPHRLIHDVPFEELKRAQDFVEEDYVIEQDWLGIVDEAEILVVLRLEDGSVVVVAQPEDLYIPIPDYSKPLVSLPEYDGIMRPDLVIAAQGWGNMIPAEELQSGQFVVTDPKNIKRGRWLRGSYDTKVKPQGHILMVKSRRLTVEWLMCNAFTPEDINHISKPGNCVPYENLDIFLTPQEIRRDKRVALYDPSKHPAYLEDRTRAVSKSADHSRSTASHKSVSLSSNFNVGQRVRFRDPAGAAVKYAGQEIGSVVHGMFERIDHKATLGYDVNEFDVVHSRQLATVRWQDGTVTQHSSTALLKVALFESDYMPADIVVAREGMKQRQHSNGSEHPLLDFNEMTVFTQQHDLLPSRVGIVQSVNPRERVASIRWFAHPAVRLTQSGNGLGADSRFGPVGHVTEDVSLYEIMSFGGLFRKLRDIVALPPCMPVRKALVLINTIAQEYVRDVGASITTLSQIPDTSPSALLEFMQHNAHLNILDAEITAITETEHYKSHRSLDWVGEICELRTDGLVVVRVNTANEARDVLIEHDQILAFVDIQGLGFDYNDDPMDVEDDDDSYASETTDDSLEVLAELVEYEGGQRLDDDPGDDNWESEEETDSITTMQLESNLPSEAETRGTLQRARQLDQSTKMIPSTIATDAATRPHKRPLTAHLPPEEPAAFLCLDQEPPADQFRASEPPSRSTAFLKRIAKEHRILTSSLPKHEIYVRTFESRLDLLRCLIIGPLDTPYEHAPFLIDLHLGSGFPREPPTARFHSWTSGMGRINPNLYEEGKICLSLLGTWPGKSEDEGWTEKATLLQLLVSLQGLVFVKAPFYNEAGYEGYAETQEYKVESLQYSEKAYIMSRNFVKHAISCPIPGMEDVLAWIYLPRRSNESYSHKTADRRQCVLSQVISRSQALIRRSEELRGPSKQLGGEDDDHNDQLLSGDGKSDDDTTVFLSPLSVGAVVMLRKTIESLSEILEQELQALNDTAMSQEPMAGHSMAS</sequence>